<feature type="signal peptide" evidence="8">
    <location>
        <begin position="1"/>
        <end position="20"/>
    </location>
</feature>
<feature type="disulfide bond" evidence="6">
    <location>
        <begin position="345"/>
        <end position="386"/>
    </location>
</feature>
<dbReference type="EMBL" id="BLXT01001350">
    <property type="protein sequence ID" value="GFN84965.1"/>
    <property type="molecule type" value="Genomic_DNA"/>
</dbReference>
<dbReference type="InterPro" id="IPR001461">
    <property type="entry name" value="Aspartic_peptidase_A1"/>
</dbReference>
<dbReference type="PANTHER" id="PTHR47966">
    <property type="entry name" value="BETA-SITE APP-CLEAVING ENZYME, ISOFORM A-RELATED"/>
    <property type="match status" value="1"/>
</dbReference>
<evidence type="ECO:0000256" key="3">
    <source>
        <dbReference type="ARBA" id="ARBA00022750"/>
    </source>
</evidence>
<dbReference type="FunFam" id="2.40.70.10:FF:000115">
    <property type="entry name" value="Lysosomal aspartic protease"/>
    <property type="match status" value="1"/>
</dbReference>
<dbReference type="Proteomes" id="UP000735302">
    <property type="component" value="Unassembled WGS sequence"/>
</dbReference>
<comment type="similarity">
    <text evidence="1">Belongs to the peptidase A1 family.</text>
</comment>
<dbReference type="InterPro" id="IPR034164">
    <property type="entry name" value="Pepsin-like_dom"/>
</dbReference>
<reference evidence="10 11" key="1">
    <citation type="journal article" date="2021" name="Elife">
        <title>Chloroplast acquisition without the gene transfer in kleptoplastic sea slugs, Plakobranchus ocellatus.</title>
        <authorList>
            <person name="Maeda T."/>
            <person name="Takahashi S."/>
            <person name="Yoshida T."/>
            <person name="Shimamura S."/>
            <person name="Takaki Y."/>
            <person name="Nagai Y."/>
            <person name="Toyoda A."/>
            <person name="Suzuki Y."/>
            <person name="Arimoto A."/>
            <person name="Ishii H."/>
            <person name="Satoh N."/>
            <person name="Nishiyama T."/>
            <person name="Hasebe M."/>
            <person name="Maruyama T."/>
            <person name="Minagawa J."/>
            <person name="Obokata J."/>
            <person name="Shigenobu S."/>
        </authorList>
    </citation>
    <scope>NUCLEOTIDE SEQUENCE [LARGE SCALE GENOMIC DNA]</scope>
</reference>
<dbReference type="CDD" id="cd05471">
    <property type="entry name" value="pepsin_like"/>
    <property type="match status" value="1"/>
</dbReference>
<feature type="chain" id="PRO_5043730246" evidence="8">
    <location>
        <begin position="21"/>
        <end position="433"/>
    </location>
</feature>
<dbReference type="InterPro" id="IPR033121">
    <property type="entry name" value="PEPTIDASE_A1"/>
</dbReference>
<accession>A0AAV3YCA2</accession>
<sequence length="433" mass="49203">MHHLSPLAALILILATVCTARVIRPPFTYARKRDENYRSVSKQIQPFELSYEETVKFFTPFEQNFQEPLRPLGQPSQPHQQPVRKSPLNSVARDVKLSSGYYGFYGTVSIGTPGQDFNMNFDTRSPITWVPTAQCPRQYWNSNHYKRYKNDSSSTYQPNNKVLAVVFEDGRLAGHWSQDSVTVAGFTVENQTFGEIIIEVDYFGSFYNDGSVGLGFSNIAEGEEPTVFDNMISQGLLPAPVFSFYFNRTSFRQPDSVLTLGGTNLEYYEGDFIFANLTVPDRWQFKMDRVQISNYTGVFDESRSQAAVDTSMPYIIGPYEEISNLHKGLGGRRIPSNPRQFGLDCSKIDSMPDLEFIINGQKLAVSSKDYIMMDFSQTYKKVGPVCFSSVVGRKYREDETPGWVLGLAFMRAYYTQFDKGNHRVGFAKAKHQN</sequence>
<keyword evidence="6" id="KW-1015">Disulfide bond</keyword>
<feature type="active site" evidence="5">
    <location>
        <position position="309"/>
    </location>
</feature>
<evidence type="ECO:0000256" key="8">
    <source>
        <dbReference type="SAM" id="SignalP"/>
    </source>
</evidence>
<feature type="region of interest" description="Disordered" evidence="7">
    <location>
        <begin position="68"/>
        <end position="89"/>
    </location>
</feature>
<evidence type="ECO:0000313" key="10">
    <source>
        <dbReference type="EMBL" id="GFN84965.1"/>
    </source>
</evidence>
<evidence type="ECO:0000259" key="9">
    <source>
        <dbReference type="PROSITE" id="PS51767"/>
    </source>
</evidence>
<protein>
    <submittedName>
        <fullName evidence="10">Cathepsin d</fullName>
    </submittedName>
</protein>
<proteinExistence type="inferred from homology"/>
<keyword evidence="3" id="KW-0064">Aspartyl protease</keyword>
<evidence type="ECO:0000256" key="7">
    <source>
        <dbReference type="SAM" id="MobiDB-lite"/>
    </source>
</evidence>
<comment type="caution">
    <text evidence="10">The sequence shown here is derived from an EMBL/GenBank/DDBJ whole genome shotgun (WGS) entry which is preliminary data.</text>
</comment>
<keyword evidence="2" id="KW-0645">Protease</keyword>
<feature type="active site" evidence="5">
    <location>
        <position position="122"/>
    </location>
</feature>
<feature type="domain" description="Peptidase A1" evidence="9">
    <location>
        <begin position="104"/>
        <end position="427"/>
    </location>
</feature>
<evidence type="ECO:0000313" key="11">
    <source>
        <dbReference type="Proteomes" id="UP000735302"/>
    </source>
</evidence>
<evidence type="ECO:0000256" key="4">
    <source>
        <dbReference type="ARBA" id="ARBA00022801"/>
    </source>
</evidence>
<dbReference type="InterPro" id="IPR021109">
    <property type="entry name" value="Peptidase_aspartic_dom_sf"/>
</dbReference>
<evidence type="ECO:0000256" key="5">
    <source>
        <dbReference type="PIRSR" id="PIRSR601461-1"/>
    </source>
</evidence>
<name>A0AAV3YCA2_9GAST</name>
<evidence type="ECO:0000256" key="2">
    <source>
        <dbReference type="ARBA" id="ARBA00022670"/>
    </source>
</evidence>
<dbReference type="GO" id="GO:0004190">
    <property type="term" value="F:aspartic-type endopeptidase activity"/>
    <property type="evidence" value="ECO:0007669"/>
    <property type="project" value="UniProtKB-KW"/>
</dbReference>
<keyword evidence="8" id="KW-0732">Signal</keyword>
<keyword evidence="11" id="KW-1185">Reference proteome</keyword>
<evidence type="ECO:0000256" key="1">
    <source>
        <dbReference type="ARBA" id="ARBA00007447"/>
    </source>
</evidence>
<dbReference type="SUPFAM" id="SSF50630">
    <property type="entry name" value="Acid proteases"/>
    <property type="match status" value="1"/>
</dbReference>
<organism evidence="10 11">
    <name type="scientific">Plakobranchus ocellatus</name>
    <dbReference type="NCBI Taxonomy" id="259542"/>
    <lineage>
        <taxon>Eukaryota</taxon>
        <taxon>Metazoa</taxon>
        <taxon>Spiralia</taxon>
        <taxon>Lophotrochozoa</taxon>
        <taxon>Mollusca</taxon>
        <taxon>Gastropoda</taxon>
        <taxon>Heterobranchia</taxon>
        <taxon>Euthyneura</taxon>
        <taxon>Panpulmonata</taxon>
        <taxon>Sacoglossa</taxon>
        <taxon>Placobranchoidea</taxon>
        <taxon>Plakobranchidae</taxon>
        <taxon>Plakobranchus</taxon>
    </lineage>
</organism>
<dbReference type="Gene3D" id="2.60.40.1960">
    <property type="match status" value="1"/>
</dbReference>
<dbReference type="GO" id="GO:0006508">
    <property type="term" value="P:proteolysis"/>
    <property type="evidence" value="ECO:0007669"/>
    <property type="project" value="UniProtKB-KW"/>
</dbReference>
<keyword evidence="4" id="KW-0378">Hydrolase</keyword>
<dbReference type="Gene3D" id="2.40.70.10">
    <property type="entry name" value="Acid Proteases"/>
    <property type="match status" value="2"/>
</dbReference>
<dbReference type="AlphaFoldDB" id="A0AAV3YCA2"/>
<dbReference type="PRINTS" id="PR00792">
    <property type="entry name" value="PEPSIN"/>
</dbReference>
<gene>
    <name evidence="10" type="ORF">PoB_001147100</name>
</gene>
<dbReference type="PROSITE" id="PS51767">
    <property type="entry name" value="PEPTIDASE_A1"/>
    <property type="match status" value="1"/>
</dbReference>
<evidence type="ECO:0000256" key="6">
    <source>
        <dbReference type="PIRSR" id="PIRSR601461-2"/>
    </source>
</evidence>
<dbReference type="Pfam" id="PF00026">
    <property type="entry name" value="Asp"/>
    <property type="match status" value="1"/>
</dbReference>